<dbReference type="KEGG" id="amij:EQM06_04945"/>
<dbReference type="AlphaFoldDB" id="A0A410PUJ7"/>
<organism evidence="1 2">
    <name type="scientific">Aminipila luticellarii</name>
    <dbReference type="NCBI Taxonomy" id="2507160"/>
    <lineage>
        <taxon>Bacteria</taxon>
        <taxon>Bacillati</taxon>
        <taxon>Bacillota</taxon>
        <taxon>Clostridia</taxon>
        <taxon>Peptostreptococcales</taxon>
        <taxon>Anaerovoracaceae</taxon>
        <taxon>Aminipila</taxon>
    </lineage>
</organism>
<keyword evidence="2" id="KW-1185">Reference proteome</keyword>
<proteinExistence type="predicted"/>
<gene>
    <name evidence="1" type="ORF">EQM06_04945</name>
</gene>
<sequence>MDEIADIKYKSNDLFQKAMENQSFLQVFYGDMEGDEDEMALKNKLILLNKAIRDFQTDVCGCGQGIRIQSMKSLIREIQGYI</sequence>
<dbReference type="Proteomes" id="UP000287601">
    <property type="component" value="Chromosome"/>
</dbReference>
<protein>
    <submittedName>
        <fullName evidence="1">Uncharacterized protein</fullName>
    </submittedName>
</protein>
<accession>A0A410PUJ7</accession>
<evidence type="ECO:0000313" key="2">
    <source>
        <dbReference type="Proteomes" id="UP000287601"/>
    </source>
</evidence>
<evidence type="ECO:0000313" key="1">
    <source>
        <dbReference type="EMBL" id="QAT42622.1"/>
    </source>
</evidence>
<name>A0A410PUJ7_9FIRM</name>
<dbReference type="RefSeq" id="WP_128745272.1">
    <property type="nucleotide sequence ID" value="NZ_CP035281.1"/>
</dbReference>
<dbReference type="EMBL" id="CP035281">
    <property type="protein sequence ID" value="QAT42622.1"/>
    <property type="molecule type" value="Genomic_DNA"/>
</dbReference>
<reference evidence="1 2" key="1">
    <citation type="submission" date="2019-01" db="EMBL/GenBank/DDBJ databases">
        <title>Draft genomes of a novel of Aminipila strains.</title>
        <authorList>
            <person name="Ma S."/>
        </authorList>
    </citation>
    <scope>NUCLEOTIDE SEQUENCE [LARGE SCALE GENOMIC DNA]</scope>
    <source>
        <strain evidence="2">JN-39</strain>
    </source>
</reference>